<dbReference type="Pfam" id="PF01464">
    <property type="entry name" value="SLT"/>
    <property type="match status" value="1"/>
</dbReference>
<sequence length="533" mass="61407">MKKILLVFFIFVGFVAAKDITLDYLKSQPTGISRDFYIWLFLQQDIKPKEAKEAYDLAYKKNAKLFGLLYKKGDNKTLSRKTICQRMELSKLIKQDSNCIASALTLKNAEKLDKNTLISLSKKIKEQNKTLSRNLAIMASTNPFGELIKGSAANFGNFYFGVSAKYRAKLNKEIPTATLIKYIHSKNTTFFRAMKHAIINQSYINLHASFLNLKVSDVAKFLDSEDLFYLGLNAIKYGDNKDALEYFMLSSKSAKYKINKNRALFWSYMASKDMKYLQELSLSDSVDIYTIASLELTGMKPSYEIHYDVSTNDTKASWDITDPFKWVSIRDSKNKQKSIQAVNHSNTKAHYLWLNKQKGIEYFLMPYKDVFGKYSSDKQALLYALGRQESLFIPTAISTSYALGLMQLMPFNVVAISKELNESDKIGYLDMFNPAINVRYAEYFTRPLIREFNNHPLFISYAYNGGPGFTRRFLANNDVFKKSNPLDPWYSLEVIPYEETRLYGKKVLANYIIYQKAFGKELKVNDILKETLR</sequence>
<evidence type="ECO:0000259" key="2">
    <source>
        <dbReference type="Pfam" id="PF01464"/>
    </source>
</evidence>
<protein>
    <submittedName>
        <fullName evidence="3">Lytic transglycosylase domain-containing protein</fullName>
    </submittedName>
</protein>
<name>A0ABT4VEL5_9HELI</name>
<organism evidence="3 4">
    <name type="scientific">Helicobacter ibis</name>
    <dbReference type="NCBI Taxonomy" id="2962633"/>
    <lineage>
        <taxon>Bacteria</taxon>
        <taxon>Pseudomonadati</taxon>
        <taxon>Campylobacterota</taxon>
        <taxon>Epsilonproteobacteria</taxon>
        <taxon>Campylobacterales</taxon>
        <taxon>Helicobacteraceae</taxon>
        <taxon>Helicobacter</taxon>
    </lineage>
</organism>
<dbReference type="PANTHER" id="PTHR37423">
    <property type="entry name" value="SOLUBLE LYTIC MUREIN TRANSGLYCOSYLASE-RELATED"/>
    <property type="match status" value="1"/>
</dbReference>
<dbReference type="InterPro" id="IPR008258">
    <property type="entry name" value="Transglycosylase_SLT_dom_1"/>
</dbReference>
<dbReference type="RefSeq" id="WP_271021454.1">
    <property type="nucleotide sequence ID" value="NZ_JAQHXR010000002.1"/>
</dbReference>
<dbReference type="PANTHER" id="PTHR37423:SF2">
    <property type="entry name" value="MEMBRANE-BOUND LYTIC MUREIN TRANSGLYCOSYLASE C"/>
    <property type="match status" value="1"/>
</dbReference>
<comment type="caution">
    <text evidence="3">The sequence shown here is derived from an EMBL/GenBank/DDBJ whole genome shotgun (WGS) entry which is preliminary data.</text>
</comment>
<feature type="domain" description="Transglycosylase SLT" evidence="2">
    <location>
        <begin position="377"/>
        <end position="482"/>
    </location>
</feature>
<dbReference type="InterPro" id="IPR023346">
    <property type="entry name" value="Lysozyme-like_dom_sf"/>
</dbReference>
<dbReference type="SUPFAM" id="SSF53955">
    <property type="entry name" value="Lysozyme-like"/>
    <property type="match status" value="1"/>
</dbReference>
<gene>
    <name evidence="3" type="ORF">PF021_05610</name>
</gene>
<comment type="similarity">
    <text evidence="1">Belongs to the transglycosylase Slt family.</text>
</comment>
<proteinExistence type="inferred from homology"/>
<evidence type="ECO:0000313" key="4">
    <source>
        <dbReference type="Proteomes" id="UP001210261"/>
    </source>
</evidence>
<reference evidence="3 4" key="1">
    <citation type="submission" date="2023-01" db="EMBL/GenBank/DDBJ databases">
        <title>Description of Helicobacter ibis sp. nov. isolated from faecal droppings of black-faced ibis (Theristicus melanopis).</title>
        <authorList>
            <person name="Lopez-Cantillo M."/>
            <person name="Vidal-Veuthey B."/>
            <person name="Mella A."/>
            <person name="De La Haba R."/>
            <person name="Collado L."/>
        </authorList>
    </citation>
    <scope>NUCLEOTIDE SEQUENCE [LARGE SCALE GENOMIC DNA]</scope>
    <source>
        <strain evidence="3 4">A82</strain>
    </source>
</reference>
<evidence type="ECO:0000256" key="1">
    <source>
        <dbReference type="ARBA" id="ARBA00007734"/>
    </source>
</evidence>
<dbReference type="Proteomes" id="UP001210261">
    <property type="component" value="Unassembled WGS sequence"/>
</dbReference>
<dbReference type="EMBL" id="JAQHXR010000002">
    <property type="protein sequence ID" value="MDA3969151.1"/>
    <property type="molecule type" value="Genomic_DNA"/>
</dbReference>
<dbReference type="CDD" id="cd13401">
    <property type="entry name" value="Slt70-like"/>
    <property type="match status" value="1"/>
</dbReference>
<accession>A0ABT4VEL5</accession>
<dbReference type="Gene3D" id="1.10.530.10">
    <property type="match status" value="1"/>
</dbReference>
<evidence type="ECO:0000313" key="3">
    <source>
        <dbReference type="EMBL" id="MDA3969151.1"/>
    </source>
</evidence>
<keyword evidence="4" id="KW-1185">Reference proteome</keyword>